<organism evidence="2 3">
    <name type="scientific">Candidatus Viridilinea halotolerans</name>
    <dbReference type="NCBI Taxonomy" id="2491704"/>
    <lineage>
        <taxon>Bacteria</taxon>
        <taxon>Bacillati</taxon>
        <taxon>Chloroflexota</taxon>
        <taxon>Chloroflexia</taxon>
        <taxon>Chloroflexales</taxon>
        <taxon>Chloroflexineae</taxon>
        <taxon>Oscillochloridaceae</taxon>
        <taxon>Candidatus Viridilinea</taxon>
    </lineage>
</organism>
<dbReference type="PRINTS" id="PR00111">
    <property type="entry name" value="ABHYDROLASE"/>
</dbReference>
<name>A0A426U1M5_9CHLR</name>
<dbReference type="Gene3D" id="3.40.50.1820">
    <property type="entry name" value="alpha/beta hydrolase"/>
    <property type="match status" value="1"/>
</dbReference>
<keyword evidence="2" id="KW-0378">Hydrolase</keyword>
<dbReference type="InterPro" id="IPR000073">
    <property type="entry name" value="AB_hydrolase_1"/>
</dbReference>
<dbReference type="GO" id="GO:0016787">
    <property type="term" value="F:hydrolase activity"/>
    <property type="evidence" value="ECO:0007669"/>
    <property type="project" value="UniProtKB-KW"/>
</dbReference>
<dbReference type="InterPro" id="IPR029058">
    <property type="entry name" value="AB_hydrolase_fold"/>
</dbReference>
<dbReference type="AlphaFoldDB" id="A0A426U1M5"/>
<dbReference type="InterPro" id="IPR000639">
    <property type="entry name" value="Epox_hydrolase-like"/>
</dbReference>
<dbReference type="PRINTS" id="PR00412">
    <property type="entry name" value="EPOXHYDRLASE"/>
</dbReference>
<sequence length="337" mass="37546">MASRSEEIVDAAVHGSDALGSPLATAKYRTYYAEVTAKLASKLSNRERVRYEAEKHLMDQARFIEANGVVHHYMDLGPATGEPLVLVHGWDCSAYWWHHILDPLAEAGYRVICYDLKGHGFSDSDPGQNYTVSGFSADLFAFTQALGLEKHHVAAFSLGAFVSLHYADAYAERVLSLVFFNFSLIPHNRLASFLTPPTLNLVFNKVLRPIERRGLWWIPYIYVLLVMAKNTAPISDVKLATLSLRCCDPAAVLVSAQELARREVLDAVGEQMARVQQPTLLVAGSGDPIMRPDGGRKLMTLAPNGQYLEVPRCGHLILFELPEQVIQILRLFLRSVR</sequence>
<dbReference type="EMBL" id="RSAS01000345">
    <property type="protein sequence ID" value="RRR73328.1"/>
    <property type="molecule type" value="Genomic_DNA"/>
</dbReference>
<evidence type="ECO:0000313" key="3">
    <source>
        <dbReference type="Proteomes" id="UP000280307"/>
    </source>
</evidence>
<evidence type="ECO:0000259" key="1">
    <source>
        <dbReference type="Pfam" id="PF00561"/>
    </source>
</evidence>
<protein>
    <submittedName>
        <fullName evidence="2">Alpha/beta hydrolase</fullName>
    </submittedName>
</protein>
<dbReference type="Proteomes" id="UP000280307">
    <property type="component" value="Unassembled WGS sequence"/>
</dbReference>
<dbReference type="Pfam" id="PF00561">
    <property type="entry name" value="Abhydrolase_1"/>
    <property type="match status" value="1"/>
</dbReference>
<dbReference type="GO" id="GO:0016020">
    <property type="term" value="C:membrane"/>
    <property type="evidence" value="ECO:0007669"/>
    <property type="project" value="TreeGrafter"/>
</dbReference>
<evidence type="ECO:0000313" key="2">
    <source>
        <dbReference type="EMBL" id="RRR73328.1"/>
    </source>
</evidence>
<proteinExistence type="predicted"/>
<accession>A0A426U1M5</accession>
<comment type="caution">
    <text evidence="2">The sequence shown here is derived from an EMBL/GenBank/DDBJ whole genome shotgun (WGS) entry which is preliminary data.</text>
</comment>
<reference evidence="2 3" key="1">
    <citation type="submission" date="2018-12" db="EMBL/GenBank/DDBJ databases">
        <title>Genome Sequence of Candidatus Viridilinea halotolerans isolated from saline sulfide-rich spring.</title>
        <authorList>
            <person name="Grouzdev D.S."/>
            <person name="Burganskaya E.I."/>
            <person name="Krutkina M.S."/>
            <person name="Sukhacheva M.V."/>
            <person name="Gorlenko V.M."/>
        </authorList>
    </citation>
    <scope>NUCLEOTIDE SEQUENCE [LARGE SCALE GENOMIC DNA]</scope>
    <source>
        <strain evidence="2">Chok-6</strain>
    </source>
</reference>
<dbReference type="PANTHER" id="PTHR43798">
    <property type="entry name" value="MONOACYLGLYCEROL LIPASE"/>
    <property type="match status" value="1"/>
</dbReference>
<dbReference type="InterPro" id="IPR050266">
    <property type="entry name" value="AB_hydrolase_sf"/>
</dbReference>
<dbReference type="PANTHER" id="PTHR43798:SF33">
    <property type="entry name" value="HYDROLASE, PUTATIVE (AFU_ORTHOLOGUE AFUA_2G14860)-RELATED"/>
    <property type="match status" value="1"/>
</dbReference>
<dbReference type="SUPFAM" id="SSF53474">
    <property type="entry name" value="alpha/beta-Hydrolases"/>
    <property type="match status" value="1"/>
</dbReference>
<feature type="domain" description="AB hydrolase-1" evidence="1">
    <location>
        <begin position="83"/>
        <end position="181"/>
    </location>
</feature>
<gene>
    <name evidence="2" type="ORF">EI684_08865</name>
</gene>